<organism evidence="1 2">
    <name type="scientific">Orbilia ellipsospora</name>
    <dbReference type="NCBI Taxonomy" id="2528407"/>
    <lineage>
        <taxon>Eukaryota</taxon>
        <taxon>Fungi</taxon>
        <taxon>Dikarya</taxon>
        <taxon>Ascomycota</taxon>
        <taxon>Pezizomycotina</taxon>
        <taxon>Orbiliomycetes</taxon>
        <taxon>Orbiliales</taxon>
        <taxon>Orbiliaceae</taxon>
        <taxon>Orbilia</taxon>
    </lineage>
</organism>
<evidence type="ECO:0000313" key="2">
    <source>
        <dbReference type="Proteomes" id="UP001365542"/>
    </source>
</evidence>
<keyword evidence="2" id="KW-1185">Reference proteome</keyword>
<protein>
    <recommendedName>
        <fullName evidence="3">N-acetyltransferase domain-containing protein</fullName>
    </recommendedName>
</protein>
<dbReference type="Gene3D" id="3.40.630.30">
    <property type="match status" value="1"/>
</dbReference>
<dbReference type="PANTHER" id="PTHR42791">
    <property type="entry name" value="GNAT FAMILY ACETYLTRANSFERASE"/>
    <property type="match status" value="1"/>
</dbReference>
<dbReference type="InterPro" id="IPR052523">
    <property type="entry name" value="Trichothecene_AcTrans"/>
</dbReference>
<name>A0AAV9XIQ1_9PEZI</name>
<reference evidence="1 2" key="1">
    <citation type="submission" date="2019-10" db="EMBL/GenBank/DDBJ databases">
        <authorList>
            <person name="Palmer J.M."/>
        </authorList>
    </citation>
    <scope>NUCLEOTIDE SEQUENCE [LARGE SCALE GENOMIC DNA]</scope>
    <source>
        <strain evidence="1 2">TWF694</strain>
    </source>
</reference>
<sequence length="248" mass="28541">MLPPALHLPFPIEFSPDLTDLQHSLDNMSDNIYHQPPSGFSVTDATYDDVDGITQLWYDSFFRSHEFWKCATPDDAPTRQWLNDLWTIRIRAGPSFFRTFVVKDLSEDNKIVAFSQWMVPQTDEAKESYMPDYPPGWDLELANALWDGMGEYKAEIMRGKRFLLGEFIGINSAYRRQRLGAMLMDWGCRQADAAGVEAFHFTTKDGRLLHQSVGYQDMPMKPLTMPLRPQTYGTYEVVPQLRTPRATA</sequence>
<accession>A0AAV9XIQ1</accession>
<dbReference type="PANTHER" id="PTHR42791:SF2">
    <property type="entry name" value="N-ACETYLTRANSFERASE DOMAIN-CONTAINING PROTEIN"/>
    <property type="match status" value="1"/>
</dbReference>
<dbReference type="InterPro" id="IPR016181">
    <property type="entry name" value="Acyl_CoA_acyltransferase"/>
</dbReference>
<dbReference type="SUPFAM" id="SSF55729">
    <property type="entry name" value="Acyl-CoA N-acyltransferases (Nat)"/>
    <property type="match status" value="1"/>
</dbReference>
<dbReference type="CDD" id="cd04301">
    <property type="entry name" value="NAT_SF"/>
    <property type="match status" value="1"/>
</dbReference>
<gene>
    <name evidence="1" type="ORF">TWF694_007775</name>
</gene>
<proteinExistence type="predicted"/>
<dbReference type="EMBL" id="JAVHJO010000003">
    <property type="protein sequence ID" value="KAK6542004.1"/>
    <property type="molecule type" value="Genomic_DNA"/>
</dbReference>
<evidence type="ECO:0000313" key="1">
    <source>
        <dbReference type="EMBL" id="KAK6542004.1"/>
    </source>
</evidence>
<dbReference type="Proteomes" id="UP001365542">
    <property type="component" value="Unassembled WGS sequence"/>
</dbReference>
<comment type="caution">
    <text evidence="1">The sequence shown here is derived from an EMBL/GenBank/DDBJ whole genome shotgun (WGS) entry which is preliminary data.</text>
</comment>
<evidence type="ECO:0008006" key="3">
    <source>
        <dbReference type="Google" id="ProtNLM"/>
    </source>
</evidence>
<dbReference type="AlphaFoldDB" id="A0AAV9XIQ1"/>